<dbReference type="Proteomes" id="UP000007879">
    <property type="component" value="Unassembled WGS sequence"/>
</dbReference>
<evidence type="ECO:0000256" key="1">
    <source>
        <dbReference type="SAM" id="SignalP"/>
    </source>
</evidence>
<dbReference type="AlphaFoldDB" id="A0AAN0IZN0"/>
<evidence type="ECO:0000313" key="2">
    <source>
        <dbReference type="EnsemblMetazoa" id="XP_019849997.1"/>
    </source>
</evidence>
<dbReference type="EnsemblMetazoa" id="XM_019994438.1">
    <property type="protein sequence ID" value="XP_019849997.1"/>
    <property type="gene ID" value="LOC109580877"/>
</dbReference>
<dbReference type="GeneID" id="109580877"/>
<dbReference type="KEGG" id="aqu:109580877"/>
<keyword evidence="3" id="KW-1185">Reference proteome</keyword>
<protein>
    <submittedName>
        <fullName evidence="2">Uncharacterized protein</fullName>
    </submittedName>
</protein>
<sequence>MISGFFTIAAAVVILLCITDQCTAQTTNCSALASNGDCSFYDCLSANIQCTANDYPHAYGRKYCLRYASESSCFSTGGQAWITSVSRCLMQSIVNSALYNDASTTCDQLKTFAFQSHSNCHTSHGFCTDIFLSNQCQNLVCIGNEVFTDIETIGASKQ</sequence>
<reference evidence="2" key="2">
    <citation type="submission" date="2024-06" db="UniProtKB">
        <authorList>
            <consortium name="EnsemblMetazoa"/>
        </authorList>
    </citation>
    <scope>IDENTIFICATION</scope>
</reference>
<feature type="chain" id="PRO_5042895032" evidence="1">
    <location>
        <begin position="25"/>
        <end position="158"/>
    </location>
</feature>
<accession>A0AAN0IZN0</accession>
<dbReference type="RefSeq" id="XP_019849997.1">
    <property type="nucleotide sequence ID" value="XM_019994438.1"/>
</dbReference>
<name>A0AAN0IZN0_AMPQE</name>
<feature type="signal peptide" evidence="1">
    <location>
        <begin position="1"/>
        <end position="24"/>
    </location>
</feature>
<evidence type="ECO:0000313" key="3">
    <source>
        <dbReference type="Proteomes" id="UP000007879"/>
    </source>
</evidence>
<organism evidence="2 3">
    <name type="scientific">Amphimedon queenslandica</name>
    <name type="common">Sponge</name>
    <dbReference type="NCBI Taxonomy" id="400682"/>
    <lineage>
        <taxon>Eukaryota</taxon>
        <taxon>Metazoa</taxon>
        <taxon>Porifera</taxon>
        <taxon>Demospongiae</taxon>
        <taxon>Heteroscleromorpha</taxon>
        <taxon>Haplosclerida</taxon>
        <taxon>Niphatidae</taxon>
        <taxon>Amphimedon</taxon>
    </lineage>
</organism>
<proteinExistence type="predicted"/>
<reference evidence="3" key="1">
    <citation type="journal article" date="2010" name="Nature">
        <title>The Amphimedon queenslandica genome and the evolution of animal complexity.</title>
        <authorList>
            <person name="Srivastava M."/>
            <person name="Simakov O."/>
            <person name="Chapman J."/>
            <person name="Fahey B."/>
            <person name="Gauthier M.E."/>
            <person name="Mitros T."/>
            <person name="Richards G.S."/>
            <person name="Conaco C."/>
            <person name="Dacre M."/>
            <person name="Hellsten U."/>
            <person name="Larroux C."/>
            <person name="Putnam N.H."/>
            <person name="Stanke M."/>
            <person name="Adamska M."/>
            <person name="Darling A."/>
            <person name="Degnan S.M."/>
            <person name="Oakley T.H."/>
            <person name="Plachetzki D.C."/>
            <person name="Zhai Y."/>
            <person name="Adamski M."/>
            <person name="Calcino A."/>
            <person name="Cummins S.F."/>
            <person name="Goodstein D.M."/>
            <person name="Harris C."/>
            <person name="Jackson D.J."/>
            <person name="Leys S.P."/>
            <person name="Shu S."/>
            <person name="Woodcroft B.J."/>
            <person name="Vervoort M."/>
            <person name="Kosik K.S."/>
            <person name="Manning G."/>
            <person name="Degnan B.M."/>
            <person name="Rokhsar D.S."/>
        </authorList>
    </citation>
    <scope>NUCLEOTIDE SEQUENCE [LARGE SCALE GENOMIC DNA]</scope>
</reference>
<keyword evidence="1" id="KW-0732">Signal</keyword>